<feature type="transmembrane region" description="Helical" evidence="3">
    <location>
        <begin position="400"/>
        <end position="425"/>
    </location>
</feature>
<comment type="similarity">
    <text evidence="1">Belongs to the GerABKA family.</text>
</comment>
<keyword evidence="3" id="KW-1133">Transmembrane helix</keyword>
<evidence type="ECO:0000313" key="4">
    <source>
        <dbReference type="EMBL" id="MFC5587614.1"/>
    </source>
</evidence>
<dbReference type="InterPro" id="IPR004995">
    <property type="entry name" value="Spore_Ger"/>
</dbReference>
<evidence type="ECO:0000256" key="1">
    <source>
        <dbReference type="ARBA" id="ARBA00005278"/>
    </source>
</evidence>
<dbReference type="RefSeq" id="WP_381429820.1">
    <property type="nucleotide sequence ID" value="NZ_JBHSNO010000001.1"/>
</dbReference>
<feature type="transmembrane region" description="Helical" evidence="3">
    <location>
        <begin position="368"/>
        <end position="388"/>
    </location>
</feature>
<accession>A0ABW0TE83</accession>
<gene>
    <name evidence="4" type="ORF">ACFPRA_01660</name>
</gene>
<keyword evidence="3" id="KW-0812">Transmembrane</keyword>
<protein>
    <submittedName>
        <fullName evidence="4">Spore germination protein</fullName>
    </submittedName>
</protein>
<evidence type="ECO:0000256" key="3">
    <source>
        <dbReference type="SAM" id="Phobius"/>
    </source>
</evidence>
<dbReference type="EMBL" id="JBHSNO010000001">
    <property type="protein sequence ID" value="MFC5587614.1"/>
    <property type="molecule type" value="Genomic_DNA"/>
</dbReference>
<sequence length="478" mass="53775">MEKVKSNDSLILYIQNLFHDSADLIVREVSWKNEIAIVCFYNTMTDSADVNRQIEILRQRSIDDFPKWEGTATSSVGAFSVSQLIESVTHGFVAIFFPSTNMLMTITIPSFEVRATDEPNNELVIRGSHEGFVESIDKNISLIRKHLPIPDLVVKDLRIGRDTNTKVTYVYIESIADKEIIEIVKSRLENIDTPKVYSIGQIEDYLEDNVWSPFPQLLTTERPDRVVANILEGKVAVFMDQSPAALLGPVNFFAFYQTPDDFNGRVFVGSFFRILRLLSFLIAIFLPSFYIAVVGFHSEILPYELGVKVKTAIQFIPYRPIIEALIVELFIEVIREATIRLPAPIGPTIGIVGGLVIGDAIVNAGLVSNLMVVIVAMTAISSFVVPSVEMNTTIRLIRFPFMLAATFFGFLGIAIGTLILLIHMMNRSSFNQPYLSPIVPFEPSRFKEVFFRTPYYKNGPQQKTFTFRAGKRKDGEGT</sequence>
<evidence type="ECO:0000313" key="5">
    <source>
        <dbReference type="Proteomes" id="UP001596109"/>
    </source>
</evidence>
<evidence type="ECO:0000256" key="2">
    <source>
        <dbReference type="ARBA" id="ARBA00023136"/>
    </source>
</evidence>
<dbReference type="PANTHER" id="PTHR22550:SF5">
    <property type="entry name" value="LEUCINE ZIPPER PROTEIN 4"/>
    <property type="match status" value="1"/>
</dbReference>
<feature type="transmembrane region" description="Helical" evidence="3">
    <location>
        <begin position="341"/>
        <end position="362"/>
    </location>
</feature>
<comment type="caution">
    <text evidence="4">The sequence shown here is derived from an EMBL/GenBank/DDBJ whole genome shotgun (WGS) entry which is preliminary data.</text>
</comment>
<keyword evidence="5" id="KW-1185">Reference proteome</keyword>
<dbReference type="InterPro" id="IPR050768">
    <property type="entry name" value="UPF0353/GerABKA_families"/>
</dbReference>
<reference evidence="5" key="1">
    <citation type="journal article" date="2019" name="Int. J. Syst. Evol. Microbiol.">
        <title>The Global Catalogue of Microorganisms (GCM) 10K type strain sequencing project: providing services to taxonomists for standard genome sequencing and annotation.</title>
        <authorList>
            <consortium name="The Broad Institute Genomics Platform"/>
            <consortium name="The Broad Institute Genome Sequencing Center for Infectious Disease"/>
            <person name="Wu L."/>
            <person name="Ma J."/>
        </authorList>
    </citation>
    <scope>NUCLEOTIDE SEQUENCE [LARGE SCALE GENOMIC DNA]</scope>
    <source>
        <strain evidence="5">CGMCC 4.1434</strain>
    </source>
</reference>
<proteinExistence type="inferred from homology"/>
<feature type="transmembrane region" description="Helical" evidence="3">
    <location>
        <begin position="316"/>
        <end position="334"/>
    </location>
</feature>
<keyword evidence="2 3" id="KW-0472">Membrane</keyword>
<name>A0ABW0TE83_9BACL</name>
<feature type="transmembrane region" description="Helical" evidence="3">
    <location>
        <begin position="274"/>
        <end position="296"/>
    </location>
</feature>
<dbReference type="PIRSF" id="PIRSF005690">
    <property type="entry name" value="GerBA"/>
    <property type="match status" value="1"/>
</dbReference>
<organism evidence="4 5">
    <name type="scientific">Sporosarcina soli</name>
    <dbReference type="NCBI Taxonomy" id="334736"/>
    <lineage>
        <taxon>Bacteria</taxon>
        <taxon>Bacillati</taxon>
        <taxon>Bacillota</taxon>
        <taxon>Bacilli</taxon>
        <taxon>Bacillales</taxon>
        <taxon>Caryophanaceae</taxon>
        <taxon>Sporosarcina</taxon>
    </lineage>
</organism>
<dbReference type="PANTHER" id="PTHR22550">
    <property type="entry name" value="SPORE GERMINATION PROTEIN"/>
    <property type="match status" value="1"/>
</dbReference>
<dbReference type="Pfam" id="PF03323">
    <property type="entry name" value="GerA"/>
    <property type="match status" value="1"/>
</dbReference>
<dbReference type="Proteomes" id="UP001596109">
    <property type="component" value="Unassembled WGS sequence"/>
</dbReference>